<reference evidence="1 2" key="1">
    <citation type="journal article" date="2013" name="ISME J.">
        <title>A metabolic model for members of the genus Tetrasphaera involved in enhanced biological phosphorus removal.</title>
        <authorList>
            <person name="Kristiansen R."/>
            <person name="Nguyen H.T.T."/>
            <person name="Saunders A.M."/>
            <person name="Nielsen J.L."/>
            <person name="Wimmer R."/>
            <person name="Le V.Q."/>
            <person name="McIlroy S.J."/>
            <person name="Petrovski S."/>
            <person name="Seviour R.J."/>
            <person name="Calteau A."/>
            <person name="Nielsen K.L."/>
            <person name="Nielsen P.H."/>
        </authorList>
    </citation>
    <scope>NUCLEOTIDE SEQUENCE [LARGE SCALE GENOMIC DNA]</scope>
    <source>
        <strain evidence="1 2">Ben110</strain>
    </source>
</reference>
<sequence length="78" mass="8146">MHTGVFEEENGEAKEGLSTKVADGDIRLAFDIDGRFTAATDPGSEVAIKVTFWDAGGPFRVVAADYASDPVTPGGQDA</sequence>
<comment type="caution">
    <text evidence="1">The sequence shown here is derived from an EMBL/GenBank/DDBJ whole genome shotgun (WGS) entry which is preliminary data.</text>
</comment>
<name>W6K2H4_9MICO</name>
<evidence type="ECO:0000313" key="1">
    <source>
        <dbReference type="EMBL" id="CCH75336.1"/>
    </source>
</evidence>
<dbReference type="RefSeq" id="WP_048695725.1">
    <property type="nucleotide sequence ID" value="NZ_HG764815.1"/>
</dbReference>
<accession>W6K2H4</accession>
<dbReference type="Proteomes" id="UP000035763">
    <property type="component" value="Unassembled WGS sequence"/>
</dbReference>
<dbReference type="STRING" id="1193182.BN11_650009"/>
<gene>
    <name evidence="1" type="ORF">BN11_650009</name>
</gene>
<evidence type="ECO:0000313" key="2">
    <source>
        <dbReference type="Proteomes" id="UP000035763"/>
    </source>
</evidence>
<organism evidence="1 2">
    <name type="scientific">Nostocoides australiense Ben110</name>
    <dbReference type="NCBI Taxonomy" id="1193182"/>
    <lineage>
        <taxon>Bacteria</taxon>
        <taxon>Bacillati</taxon>
        <taxon>Actinomycetota</taxon>
        <taxon>Actinomycetes</taxon>
        <taxon>Micrococcales</taxon>
        <taxon>Intrasporangiaceae</taxon>
        <taxon>Nostocoides</taxon>
    </lineage>
</organism>
<dbReference type="AlphaFoldDB" id="W6K2H4"/>
<proteinExistence type="predicted"/>
<protein>
    <submittedName>
        <fullName evidence="1">Uncharacterized protein</fullName>
    </submittedName>
</protein>
<keyword evidence="2" id="KW-1185">Reference proteome</keyword>
<dbReference type="EMBL" id="CAJA01000491">
    <property type="protein sequence ID" value="CCH75336.1"/>
    <property type="molecule type" value="Genomic_DNA"/>
</dbReference>